<dbReference type="InterPro" id="IPR036847">
    <property type="entry name" value="RimP_C_sf"/>
</dbReference>
<keyword evidence="1" id="KW-0690">Ribosome biogenesis</keyword>
<feature type="domain" description="Ribosome maturation factor RimP C-terminal" evidence="2">
    <location>
        <begin position="78"/>
        <end position="140"/>
    </location>
</feature>
<protein>
    <recommendedName>
        <fullName evidence="1">Ribosome maturation factor RimP</fullName>
    </recommendedName>
</protein>
<dbReference type="SUPFAM" id="SSF74942">
    <property type="entry name" value="YhbC-like, C-terminal domain"/>
    <property type="match status" value="1"/>
</dbReference>
<dbReference type="InterPro" id="IPR028998">
    <property type="entry name" value="RimP_C"/>
</dbReference>
<dbReference type="InterPro" id="IPR035956">
    <property type="entry name" value="RimP_N_sf"/>
</dbReference>
<evidence type="ECO:0000313" key="3">
    <source>
        <dbReference type="EMBL" id="RDI75095.1"/>
    </source>
</evidence>
<comment type="caution">
    <text evidence="3">The sequence shown here is derived from an EMBL/GenBank/DDBJ whole genome shotgun (WGS) entry which is preliminary data.</text>
</comment>
<dbReference type="Proteomes" id="UP000254134">
    <property type="component" value="Unassembled WGS sequence"/>
</dbReference>
<proteinExistence type="inferred from homology"/>
<comment type="subcellular location">
    <subcellularLocation>
        <location evidence="1">Cytoplasm</location>
    </subcellularLocation>
</comment>
<dbReference type="GO" id="GO:0005829">
    <property type="term" value="C:cytosol"/>
    <property type="evidence" value="ECO:0007669"/>
    <property type="project" value="TreeGrafter"/>
</dbReference>
<dbReference type="GO" id="GO:0000028">
    <property type="term" value="P:ribosomal small subunit assembly"/>
    <property type="evidence" value="ECO:0007669"/>
    <property type="project" value="TreeGrafter"/>
</dbReference>
<dbReference type="Gene3D" id="3.30.300.70">
    <property type="entry name" value="RimP-like superfamily, N-terminal"/>
    <property type="match status" value="1"/>
</dbReference>
<accession>A0A7M2YY63</accession>
<keyword evidence="1" id="KW-0963">Cytoplasm</keyword>
<dbReference type="PANTHER" id="PTHR33867:SF1">
    <property type="entry name" value="RIBOSOME MATURATION FACTOR RIMP"/>
    <property type="match status" value="1"/>
</dbReference>
<organism evidence="3 4">
    <name type="scientific">Gaiella occulta</name>
    <dbReference type="NCBI Taxonomy" id="1002870"/>
    <lineage>
        <taxon>Bacteria</taxon>
        <taxon>Bacillati</taxon>
        <taxon>Actinomycetota</taxon>
        <taxon>Thermoleophilia</taxon>
        <taxon>Gaiellales</taxon>
        <taxon>Gaiellaceae</taxon>
        <taxon>Gaiella</taxon>
    </lineage>
</organism>
<evidence type="ECO:0000256" key="1">
    <source>
        <dbReference type="HAMAP-Rule" id="MF_01077"/>
    </source>
</evidence>
<dbReference type="GO" id="GO:0006412">
    <property type="term" value="P:translation"/>
    <property type="evidence" value="ECO:0007669"/>
    <property type="project" value="TreeGrafter"/>
</dbReference>
<dbReference type="HAMAP" id="MF_01077">
    <property type="entry name" value="RimP"/>
    <property type="match status" value="1"/>
</dbReference>
<dbReference type="RefSeq" id="WP_245904881.1">
    <property type="nucleotide sequence ID" value="NZ_QQZY01000002.1"/>
</dbReference>
<dbReference type="PANTHER" id="PTHR33867">
    <property type="entry name" value="RIBOSOME MATURATION FACTOR RIMP"/>
    <property type="match status" value="1"/>
</dbReference>
<dbReference type="InterPro" id="IPR003728">
    <property type="entry name" value="Ribosome_maturation_RimP"/>
</dbReference>
<sequence length="147" mass="16095">MLVTERTLAREIAPAVERSLPGVEVLAVEMLSPSRFCVYVDHPEGVDHALCARVTQLLDDYRASYTIDVSSPGVERPLRKPAHFRAAVGQEVQIRTATPLAGKKRFRGAVVAADERHLRLAAGDEAVDIPYEAIVRGNLIDEGQVQP</sequence>
<comment type="function">
    <text evidence="1">Required for maturation of 30S ribosomal subunits.</text>
</comment>
<dbReference type="EMBL" id="QQZY01000002">
    <property type="protein sequence ID" value="RDI75095.1"/>
    <property type="molecule type" value="Genomic_DNA"/>
</dbReference>
<dbReference type="SUPFAM" id="SSF75420">
    <property type="entry name" value="YhbC-like, N-terminal domain"/>
    <property type="match status" value="1"/>
</dbReference>
<comment type="similarity">
    <text evidence="1">Belongs to the RimP family.</text>
</comment>
<name>A0A7M2YY63_9ACTN</name>
<evidence type="ECO:0000313" key="4">
    <source>
        <dbReference type="Proteomes" id="UP000254134"/>
    </source>
</evidence>
<dbReference type="CDD" id="cd01734">
    <property type="entry name" value="YlxS_C"/>
    <property type="match status" value="1"/>
</dbReference>
<gene>
    <name evidence="1" type="primary">rimP</name>
    <name evidence="3" type="ORF">Gocc_0893</name>
</gene>
<keyword evidence="4" id="KW-1185">Reference proteome</keyword>
<dbReference type="AlphaFoldDB" id="A0A7M2YY63"/>
<dbReference type="Pfam" id="PF17384">
    <property type="entry name" value="DUF150_C"/>
    <property type="match status" value="1"/>
</dbReference>
<reference evidence="3 4" key="1">
    <citation type="submission" date="2018-07" db="EMBL/GenBank/DDBJ databases">
        <title>High-quality-draft genome sequence of Gaiella occulta.</title>
        <authorList>
            <person name="Severino R."/>
            <person name="Froufe H.J.C."/>
            <person name="Rainey F.A."/>
            <person name="Barroso C."/>
            <person name="Albuquerque L."/>
            <person name="Lobo-Da-Cunha A."/>
            <person name="Da Costa M.S."/>
            <person name="Egas C."/>
        </authorList>
    </citation>
    <scope>NUCLEOTIDE SEQUENCE [LARGE SCALE GENOMIC DNA]</scope>
    <source>
        <strain evidence="3 4">F2-233</strain>
    </source>
</reference>
<evidence type="ECO:0000259" key="2">
    <source>
        <dbReference type="Pfam" id="PF17384"/>
    </source>
</evidence>
<reference evidence="4" key="2">
    <citation type="journal article" date="2019" name="MicrobiologyOpen">
        <title>High-quality draft genome sequence of Gaiella occulta isolated from a 150 meter deep mineral water borehole and comparison with the genome sequences of other deep-branching lineages of the phylum Actinobacteria.</title>
        <authorList>
            <person name="Severino R."/>
            <person name="Froufe H.J.C."/>
            <person name="Barroso C."/>
            <person name="Albuquerque L."/>
            <person name="Lobo-da-Cunha A."/>
            <person name="da Costa M.S."/>
            <person name="Egas C."/>
        </authorList>
    </citation>
    <scope>NUCLEOTIDE SEQUENCE [LARGE SCALE GENOMIC DNA]</scope>
    <source>
        <strain evidence="4">F2-233</strain>
    </source>
</reference>
<dbReference type="Gene3D" id="2.30.30.180">
    <property type="entry name" value="Ribosome maturation factor RimP, C-terminal domain"/>
    <property type="match status" value="1"/>
</dbReference>